<organism evidence="1 2">
    <name type="scientific">Pseudoloma neurophilia</name>
    <dbReference type="NCBI Taxonomy" id="146866"/>
    <lineage>
        <taxon>Eukaryota</taxon>
        <taxon>Fungi</taxon>
        <taxon>Fungi incertae sedis</taxon>
        <taxon>Microsporidia</taxon>
        <taxon>Pseudoloma</taxon>
    </lineage>
</organism>
<comment type="caution">
    <text evidence="1">The sequence shown here is derived from an EMBL/GenBank/DDBJ whole genome shotgun (WGS) entry which is preliminary data.</text>
</comment>
<evidence type="ECO:0000313" key="2">
    <source>
        <dbReference type="Proteomes" id="UP000051530"/>
    </source>
</evidence>
<protein>
    <submittedName>
        <fullName evidence="1">Uncharacterized protein</fullName>
    </submittedName>
</protein>
<dbReference type="AlphaFoldDB" id="A0A0R0LUU5"/>
<evidence type="ECO:0000313" key="1">
    <source>
        <dbReference type="EMBL" id="KRH93050.1"/>
    </source>
</evidence>
<dbReference type="EMBL" id="LGUB01000512">
    <property type="protein sequence ID" value="KRH93050.1"/>
    <property type="molecule type" value="Genomic_DNA"/>
</dbReference>
<proteinExistence type="predicted"/>
<name>A0A0R0LUU5_9MICR</name>
<sequence>KKTQIYLKLTVFKTFFDRTSHIQIAAFSYEKLYKIEAQSTLLSENQLFTQNTIFEGPS</sequence>
<keyword evidence="2" id="KW-1185">Reference proteome</keyword>
<feature type="non-terminal residue" evidence="1">
    <location>
        <position position="1"/>
    </location>
</feature>
<dbReference type="Proteomes" id="UP000051530">
    <property type="component" value="Unassembled WGS sequence"/>
</dbReference>
<reference evidence="1 2" key="1">
    <citation type="submission" date="2015-07" db="EMBL/GenBank/DDBJ databases">
        <title>The genome of Pseudoloma neurophilia, a relevant intracellular parasite of the zebrafish.</title>
        <authorList>
            <person name="Ndikumana S."/>
            <person name="Pelin A."/>
            <person name="Sanders J."/>
            <person name="Corradi N."/>
        </authorList>
    </citation>
    <scope>NUCLEOTIDE SEQUENCE [LARGE SCALE GENOMIC DNA]</scope>
    <source>
        <strain evidence="1 2">MK1</strain>
    </source>
</reference>
<accession>A0A0R0LUU5</accession>
<gene>
    <name evidence="1" type="ORF">M153_16250002</name>
</gene>
<dbReference type="VEuPathDB" id="MicrosporidiaDB:M153_16250002"/>